<organism evidence="3 4">
    <name type="scientific">Alkaliphilus peptidifermentans DSM 18978</name>
    <dbReference type="NCBI Taxonomy" id="1120976"/>
    <lineage>
        <taxon>Bacteria</taxon>
        <taxon>Bacillati</taxon>
        <taxon>Bacillota</taxon>
        <taxon>Clostridia</taxon>
        <taxon>Peptostreptococcales</taxon>
        <taxon>Natronincolaceae</taxon>
        <taxon>Alkaliphilus</taxon>
    </lineage>
</organism>
<keyword evidence="4" id="KW-1185">Reference proteome</keyword>
<keyword evidence="1" id="KW-1133">Transmembrane helix</keyword>
<evidence type="ECO:0000313" key="3">
    <source>
        <dbReference type="EMBL" id="SCY42558.1"/>
    </source>
</evidence>
<evidence type="ECO:0000256" key="1">
    <source>
        <dbReference type="SAM" id="Phobius"/>
    </source>
</evidence>
<dbReference type="Proteomes" id="UP000198636">
    <property type="component" value="Unassembled WGS sequence"/>
</dbReference>
<evidence type="ECO:0000259" key="2">
    <source>
        <dbReference type="Pfam" id="PF14252"/>
    </source>
</evidence>
<feature type="domain" description="DUF4347" evidence="2">
    <location>
        <begin position="38"/>
        <end position="191"/>
    </location>
</feature>
<protein>
    <recommendedName>
        <fullName evidence="2">DUF4347 domain-containing protein</fullName>
    </recommendedName>
</protein>
<dbReference type="AlphaFoldDB" id="A0A1G5FVF2"/>
<evidence type="ECO:0000313" key="4">
    <source>
        <dbReference type="Proteomes" id="UP000198636"/>
    </source>
</evidence>
<proteinExistence type="predicted"/>
<name>A0A1G5FVF2_9FIRM</name>
<feature type="non-terminal residue" evidence="3">
    <location>
        <position position="758"/>
    </location>
</feature>
<gene>
    <name evidence="3" type="ORF">SAMN03080606_01483</name>
</gene>
<accession>A0A1G5FVF2</accession>
<keyword evidence="1" id="KW-0472">Membrane</keyword>
<dbReference type="EMBL" id="FMUS01000008">
    <property type="protein sequence ID" value="SCY42558.1"/>
    <property type="molecule type" value="Genomic_DNA"/>
</dbReference>
<dbReference type="Pfam" id="PF14252">
    <property type="entry name" value="DUF4347"/>
    <property type="match status" value="1"/>
</dbReference>
<dbReference type="OrthoDB" id="1939004at2"/>
<reference evidence="3 4" key="1">
    <citation type="submission" date="2016-10" db="EMBL/GenBank/DDBJ databases">
        <authorList>
            <person name="de Groot N.N."/>
        </authorList>
    </citation>
    <scope>NUCLEOTIDE SEQUENCE [LARGE SCALE GENOMIC DNA]</scope>
    <source>
        <strain evidence="3 4">DSM 18978</strain>
    </source>
</reference>
<feature type="transmembrane region" description="Helical" evidence="1">
    <location>
        <begin position="12"/>
        <end position="34"/>
    </location>
</feature>
<dbReference type="STRING" id="1120976.SAMN03080606_01483"/>
<dbReference type="InterPro" id="IPR025592">
    <property type="entry name" value="DUF4347"/>
</dbReference>
<dbReference type="RefSeq" id="WP_143003068.1">
    <property type="nucleotide sequence ID" value="NZ_FMUS01000008.1"/>
</dbReference>
<sequence>MDICNKKILLKLTFCILMLIALMTTGTITVYGSFADEIAFIDGALQDYEILRDSIPKGIQAVVLDAKKDGIEQMSEYLQNKRDLDAIHIISHGDVGEIRVGTAVLSSKTLESYSEELETIGQSLKETGDILLYGCNVAQEESGKQFVEEVARITGADIAASEDATGSAVRGGNWILEYQSEIIDTRTMLFSNLDTYPFLLDLKETLIHTYSSNTWAFNRLAVGTDGTIYLTHKISSTEIGVKQWDGINWVSLPGITTAATGDTGFSDDLDLVVSSDNKLHIVFRHYQGSGVTSHRGIKYGVYNGISWQYTEIEAYSHPSGARNFDDPAIAVDSTGAVHMVYKYVDSTGNYLNYATNYSGSWVINSIVSDAMGGTDEIHDPRIVIDGSDIVHVSYVREDNQNDYYGNYYYTHKSIADASFPLAQKLVDAVAEGKSYYYSPLVGDGSGVLYFTYYELLEDPDTWEFISATSYLHTNKSGSWQREQVYIDNVRDTAPVGVYVVNSNIYLLMDSWAADWSESYFFAMANYGSGWITGTETIIPALAEGNIDEKKFIVDSSGNFMIVTLHGNLRKISSLTGTSDDFGLSVSAPAGNHTATAGASTTTPLAGVNNEITLTVKKSDDSIDTDFNGAKDVTITGVQAAPEGSYGTFNGTPLDANSGGAGQIISVTFTDGVAQANLALNRASVQTIGLSIDGVTTPDTNTLTITPTHGTATNISITQNITAPAVNGGQFAQQPILELRDTYGNLCTNNSSAIVTATR</sequence>
<keyword evidence="1" id="KW-0812">Transmembrane</keyword>